<proteinExistence type="predicted"/>
<reference evidence="1 2" key="1">
    <citation type="submission" date="2019-04" db="EMBL/GenBank/DDBJ databases">
        <title>Complete genome sequencing of Piscirickettsia salmonis strain Psal-009.</title>
        <authorList>
            <person name="Schober I."/>
            <person name="Bunk B."/>
            <person name="Sproer C."/>
            <person name="Carril G.P."/>
            <person name="Riedel T."/>
            <person name="Flores-Herrera P.A."/>
            <person name="Nourdin-Galindo G."/>
            <person name="Marshall S.H."/>
            <person name="Overmann J."/>
        </authorList>
    </citation>
    <scope>NUCLEOTIDE SEQUENCE [LARGE SCALE GENOMIC DNA]</scope>
    <source>
        <strain evidence="1 2">Psal-009</strain>
    </source>
</reference>
<keyword evidence="2" id="KW-1185">Reference proteome</keyword>
<dbReference type="AlphaFoldDB" id="A0A9Q6PSJ4"/>
<gene>
    <name evidence="1" type="ORF">Psal009_01897</name>
</gene>
<dbReference type="Proteomes" id="UP000422232">
    <property type="component" value="Chromosome"/>
</dbReference>
<name>A0A9Q6PSJ4_PISSA</name>
<accession>A0A9Q6PSJ4</accession>
<organism evidence="1 2">
    <name type="scientific">Piscirickettsia salmonis</name>
    <dbReference type="NCBI Taxonomy" id="1238"/>
    <lineage>
        <taxon>Bacteria</taxon>
        <taxon>Pseudomonadati</taxon>
        <taxon>Pseudomonadota</taxon>
        <taxon>Gammaproteobacteria</taxon>
        <taxon>Thiotrichales</taxon>
        <taxon>Piscirickettsiaceae</taxon>
        <taxon>Piscirickettsia</taxon>
    </lineage>
</organism>
<dbReference type="RefSeq" id="WP_054300359.1">
    <property type="nucleotide sequence ID" value="NZ_CP012413.1"/>
</dbReference>
<protein>
    <submittedName>
        <fullName evidence="1">Uncharacterized protein</fullName>
    </submittedName>
</protein>
<dbReference type="EMBL" id="CP038908">
    <property type="protein sequence ID" value="QGO05995.1"/>
    <property type="molecule type" value="Genomic_DNA"/>
</dbReference>
<evidence type="ECO:0000313" key="1">
    <source>
        <dbReference type="EMBL" id="QGO05995.1"/>
    </source>
</evidence>
<evidence type="ECO:0000313" key="2">
    <source>
        <dbReference type="Proteomes" id="UP000422232"/>
    </source>
</evidence>
<sequence length="190" mass="22340">MPKFHQSFYIAFLADAPKRQLFGLDSYKNSFFLQKDKDLSREYTINMHTMHRRKSLLKDEIPFVRINFPYKEDLSREWRVSLDKTNKQVADEMVKAVLSKAEPFTRIYLDINRVSIDCFQQVTYHRRGNSSHEVSTKQVAELLAQSIPEYAKNNLQIKLVVSYAEIFAESLMKELDLQGFKKTSVTHLTH</sequence>